<keyword evidence="5" id="KW-1185">Reference proteome</keyword>
<feature type="binding site" evidence="2">
    <location>
        <position position="70"/>
    </location>
    <ligand>
        <name>Mn(2+)</name>
        <dbReference type="ChEBI" id="CHEBI:29035"/>
        <label>1</label>
    </ligand>
</feature>
<dbReference type="Pfam" id="PF05067">
    <property type="entry name" value="Mn_catalase"/>
    <property type="match status" value="1"/>
</dbReference>
<dbReference type="GO" id="GO:0046872">
    <property type="term" value="F:metal ion binding"/>
    <property type="evidence" value="ECO:0007669"/>
    <property type="project" value="UniProtKB-KW"/>
</dbReference>
<feature type="binding site" evidence="2">
    <location>
        <position position="188"/>
    </location>
    <ligand>
        <name>Mn(2+)</name>
        <dbReference type="ChEBI" id="CHEBI:29035"/>
        <label>1</label>
    </ligand>
</feature>
<proteinExistence type="inferred from homology"/>
<evidence type="ECO:0000256" key="1">
    <source>
        <dbReference type="ARBA" id="ARBA00007644"/>
    </source>
</evidence>
<comment type="cofactor">
    <cofactor evidence="2">
        <name>Mn(2+)</name>
        <dbReference type="ChEBI" id="CHEBI:29035"/>
    </cofactor>
    <text evidence="2">Binds 2 manganese ions per subunit.</text>
</comment>
<evidence type="ECO:0000313" key="5">
    <source>
        <dbReference type="Proteomes" id="UP000525389"/>
    </source>
</evidence>
<keyword evidence="2" id="KW-0464">Manganese</keyword>
<keyword evidence="2" id="KW-0479">Metal-binding</keyword>
<dbReference type="SUPFAM" id="SSF47240">
    <property type="entry name" value="Ferritin-like"/>
    <property type="match status" value="1"/>
</dbReference>
<dbReference type="InterPro" id="IPR007760">
    <property type="entry name" value="Mn_catalase"/>
</dbReference>
<dbReference type="EMBL" id="JACHFN010000010">
    <property type="protein sequence ID" value="MBB5235226.1"/>
    <property type="molecule type" value="Genomic_DNA"/>
</dbReference>
<reference evidence="4 5" key="1">
    <citation type="submission" date="2020-08" db="EMBL/GenBank/DDBJ databases">
        <title>Genomic Encyclopedia of Type Strains, Phase IV (KMG-IV): sequencing the most valuable type-strain genomes for metagenomic binning, comparative biology and taxonomic classification.</title>
        <authorList>
            <person name="Goeker M."/>
        </authorList>
    </citation>
    <scope>NUCLEOTIDE SEQUENCE [LARGE SCALE GENOMIC DNA]</scope>
    <source>
        <strain evidence="4 5">DSM 101791</strain>
    </source>
</reference>
<dbReference type="InterPro" id="IPR039377">
    <property type="entry name" value="Mn_catalase_dom"/>
</dbReference>
<comment type="caution">
    <text evidence="4">The sequence shown here is derived from an EMBL/GenBank/DDBJ whole genome shotgun (WGS) entry which is preliminary data.</text>
</comment>
<dbReference type="InterPro" id="IPR009078">
    <property type="entry name" value="Ferritin-like_SF"/>
</dbReference>
<comment type="similarity">
    <text evidence="1">Belongs to the manganese catalase family.</text>
</comment>
<dbReference type="RefSeq" id="WP_184030118.1">
    <property type="nucleotide sequence ID" value="NZ_JACHFN010000010.1"/>
</dbReference>
<evidence type="ECO:0000256" key="2">
    <source>
        <dbReference type="PIRSR" id="PIRSR607760-1"/>
    </source>
</evidence>
<accession>A0A7W8GGG5</accession>
<sequence length="305" mass="33841">MYLRIDKLQFDLPLPEERNPNAAATVQELFGGRFGEMSTLMNYTMQSFNFRGKKELKPYYDLISTIATEELGHIELVAATINALLAGPDVKGREDPADPTTTPLDFSIHMRNAQNFIAGGPGAMVQDSRNIPWTGDNVFSSGNLVLDLLHNFFLESGARQQKLRVYESVSDPVAKALTGYLLVRGGVHQVAYAKALETLTGVEMTKMLPVPHIATEKIPESKRLMDQGIHLRLYRMSPSDYTDLGKIWKGPHPDDGQEVYVTDELPAGGETVDGGHDSAEFSPEYSMDEIMEIARNLHKKSGLKD</sequence>
<dbReference type="Proteomes" id="UP000525389">
    <property type="component" value="Unassembled WGS sequence"/>
</dbReference>
<protein>
    <submittedName>
        <fullName evidence="4">Mn-containing catalase</fullName>
    </submittedName>
</protein>
<gene>
    <name evidence="4" type="ORF">HNQ09_002678</name>
</gene>
<evidence type="ECO:0000313" key="4">
    <source>
        <dbReference type="EMBL" id="MBB5235226.1"/>
    </source>
</evidence>
<dbReference type="InterPro" id="IPR012347">
    <property type="entry name" value="Ferritin-like"/>
</dbReference>
<feature type="binding site" evidence="2">
    <location>
        <position position="155"/>
    </location>
    <ligand>
        <name>Mn(2+)</name>
        <dbReference type="ChEBI" id="CHEBI:29035"/>
        <label>1</label>
    </ligand>
</feature>
<dbReference type="AlphaFoldDB" id="A0A7W8GGG5"/>
<feature type="binding site" evidence="2">
    <location>
        <position position="36"/>
    </location>
    <ligand>
        <name>Mn(2+)</name>
        <dbReference type="ChEBI" id="CHEBI:29035"/>
        <label>1</label>
    </ligand>
</feature>
<organism evidence="4 5">
    <name type="scientific">Deinococcus budaensis</name>
    <dbReference type="NCBI Taxonomy" id="1665626"/>
    <lineage>
        <taxon>Bacteria</taxon>
        <taxon>Thermotogati</taxon>
        <taxon>Deinococcota</taxon>
        <taxon>Deinococci</taxon>
        <taxon>Deinococcales</taxon>
        <taxon>Deinococcaceae</taxon>
        <taxon>Deinococcus</taxon>
    </lineage>
</organism>
<dbReference type="CDD" id="cd01051">
    <property type="entry name" value="Mn_catalase"/>
    <property type="match status" value="1"/>
</dbReference>
<comment type="cofactor">
    <cofactor evidence="3">
        <name>Ca(2+)</name>
        <dbReference type="ChEBI" id="CHEBI:29108"/>
    </cofactor>
    <text evidence="3">Binds 1 Ca(2+) ion per subunit.</text>
</comment>
<feature type="binding site" evidence="3">
    <location>
        <position position="61"/>
    </location>
    <ligand>
        <name>Ca(2+)</name>
        <dbReference type="ChEBI" id="CHEBI:29108"/>
    </ligand>
</feature>
<feature type="binding site" evidence="3">
    <location>
        <position position="237"/>
    </location>
    <ligand>
        <name>Ca(2+)</name>
        <dbReference type="ChEBI" id="CHEBI:29108"/>
    </ligand>
</feature>
<keyword evidence="3" id="KW-0106">Calcium</keyword>
<evidence type="ECO:0000256" key="3">
    <source>
        <dbReference type="PIRSR" id="PIRSR607760-2"/>
    </source>
</evidence>
<dbReference type="Gene3D" id="1.20.1260.10">
    <property type="match status" value="1"/>
</dbReference>
<name>A0A7W8GGG5_9DEIO</name>
<feature type="binding site" evidence="2">
    <location>
        <position position="73"/>
    </location>
    <ligand>
        <name>Mn(2+)</name>
        <dbReference type="ChEBI" id="CHEBI:29035"/>
        <label>1</label>
    </ligand>
</feature>